<dbReference type="HAMAP" id="MF_00410">
    <property type="entry name" value="Ribosomal_eL31"/>
    <property type="match status" value="1"/>
</dbReference>
<dbReference type="CDD" id="cd00463">
    <property type="entry name" value="Ribosomal_L31e"/>
    <property type="match status" value="1"/>
</dbReference>
<proteinExistence type="inferred from homology"/>
<dbReference type="InterPro" id="IPR023621">
    <property type="entry name" value="Ribosomal_eL31_dom_sf"/>
</dbReference>
<sequence length="88" mass="10579">MANIQLERIYSIRLRQKLVRYPRWLRAKKGIKYIKKFLSRHMKVPVENVKLDEKVNEFIWSRGAKWAPARIRLRAVKFDDGIVEVELA</sequence>
<dbReference type="GO" id="GO:0022625">
    <property type="term" value="C:cytosolic large ribosomal subunit"/>
    <property type="evidence" value="ECO:0007669"/>
    <property type="project" value="TreeGrafter"/>
</dbReference>
<dbReference type="EMBL" id="DSLA01000058">
    <property type="protein sequence ID" value="HEH35239.1"/>
    <property type="molecule type" value="Genomic_DNA"/>
</dbReference>
<keyword evidence="3 5" id="KW-0687">Ribonucleoprotein</keyword>
<organism evidence="6">
    <name type="scientific">Archaeoglobus fulgidus</name>
    <dbReference type="NCBI Taxonomy" id="2234"/>
    <lineage>
        <taxon>Archaea</taxon>
        <taxon>Methanobacteriati</taxon>
        <taxon>Methanobacteriota</taxon>
        <taxon>Archaeoglobi</taxon>
        <taxon>Archaeoglobales</taxon>
        <taxon>Archaeoglobaceae</taxon>
        <taxon>Archaeoglobus</taxon>
    </lineage>
</organism>
<comment type="caution">
    <text evidence="6">The sequence shown here is derived from an EMBL/GenBank/DDBJ whole genome shotgun (WGS) entry which is preliminary data.</text>
</comment>
<accession>A0A7J2THL4</accession>
<dbReference type="SUPFAM" id="SSF54575">
    <property type="entry name" value="Ribosomal protein L31e"/>
    <property type="match status" value="1"/>
</dbReference>
<dbReference type="Gene3D" id="3.10.440.10">
    <property type="match status" value="1"/>
</dbReference>
<dbReference type="InterPro" id="IPR020052">
    <property type="entry name" value="Ribosomal_eL31_CS"/>
</dbReference>
<dbReference type="GO" id="GO:0002181">
    <property type="term" value="P:cytoplasmic translation"/>
    <property type="evidence" value="ECO:0007669"/>
    <property type="project" value="TreeGrafter"/>
</dbReference>
<reference evidence="6" key="1">
    <citation type="journal article" date="2020" name="mSystems">
        <title>Genome- and Community-Level Interaction Insights into Carbon Utilization and Element Cycling Functions of Hydrothermarchaeota in Hydrothermal Sediment.</title>
        <authorList>
            <person name="Zhou Z."/>
            <person name="Liu Y."/>
            <person name="Xu W."/>
            <person name="Pan J."/>
            <person name="Luo Z.H."/>
            <person name="Li M."/>
        </authorList>
    </citation>
    <scope>NUCLEOTIDE SEQUENCE [LARGE SCALE GENOMIC DNA]</scope>
    <source>
        <strain evidence="6">SpSt-26</strain>
    </source>
</reference>
<dbReference type="PROSITE" id="PS01144">
    <property type="entry name" value="RIBOSOMAL_L31E"/>
    <property type="match status" value="1"/>
</dbReference>
<dbReference type="SMART" id="SM01380">
    <property type="entry name" value="Ribosomal_L31e"/>
    <property type="match status" value="1"/>
</dbReference>
<dbReference type="PANTHER" id="PTHR10956:SF0">
    <property type="entry name" value="60S RIBOSOMAL PROTEIN L31"/>
    <property type="match status" value="1"/>
</dbReference>
<dbReference type="Pfam" id="PF01198">
    <property type="entry name" value="Ribosomal_L31e"/>
    <property type="match status" value="1"/>
</dbReference>
<evidence type="ECO:0000256" key="3">
    <source>
        <dbReference type="ARBA" id="ARBA00023274"/>
    </source>
</evidence>
<dbReference type="NCBIfam" id="NF002258">
    <property type="entry name" value="PRK01192.1-1"/>
    <property type="match status" value="1"/>
</dbReference>
<dbReference type="PANTHER" id="PTHR10956">
    <property type="entry name" value="60S RIBOSOMAL PROTEIN L31"/>
    <property type="match status" value="1"/>
</dbReference>
<dbReference type="GO" id="GO:0003735">
    <property type="term" value="F:structural constituent of ribosome"/>
    <property type="evidence" value="ECO:0007669"/>
    <property type="project" value="InterPro"/>
</dbReference>
<dbReference type="InterPro" id="IPR000054">
    <property type="entry name" value="Ribosomal_eL31"/>
</dbReference>
<evidence type="ECO:0000256" key="5">
    <source>
        <dbReference type="HAMAP-Rule" id="MF_00410"/>
    </source>
</evidence>
<evidence type="ECO:0000313" key="6">
    <source>
        <dbReference type="EMBL" id="HEH35239.1"/>
    </source>
</evidence>
<name>A0A7J2THL4_ARCFL</name>
<protein>
    <recommendedName>
        <fullName evidence="4 5">Large ribosomal subunit protein eL31</fullName>
    </recommendedName>
</protein>
<evidence type="ECO:0000256" key="1">
    <source>
        <dbReference type="ARBA" id="ARBA00010808"/>
    </source>
</evidence>
<evidence type="ECO:0000256" key="4">
    <source>
        <dbReference type="ARBA" id="ARBA00035230"/>
    </source>
</evidence>
<gene>
    <name evidence="5" type="primary">rpl31e</name>
    <name evidence="6" type="ORF">ENP88_03615</name>
</gene>
<keyword evidence="2 5" id="KW-0689">Ribosomal protein</keyword>
<dbReference type="AlphaFoldDB" id="A0A7J2THL4"/>
<evidence type="ECO:0000256" key="2">
    <source>
        <dbReference type="ARBA" id="ARBA00022980"/>
    </source>
</evidence>
<comment type="similarity">
    <text evidence="1 5">Belongs to the eukaryotic ribosomal protein eL31 family.</text>
</comment>